<evidence type="ECO:0000313" key="1">
    <source>
        <dbReference type="EMBL" id="KIL79897.1"/>
    </source>
</evidence>
<dbReference type="EMBL" id="JXLP01000002">
    <property type="protein sequence ID" value="KIL79897.1"/>
    <property type="molecule type" value="Genomic_DNA"/>
</dbReference>
<protein>
    <recommendedName>
        <fullName evidence="3">Ribose 5-phosphate isomerase B</fullName>
    </recommendedName>
</protein>
<comment type="caution">
    <text evidence="1">The sequence shown here is derived from an EMBL/GenBank/DDBJ whole genome shotgun (WGS) entry which is preliminary data.</text>
</comment>
<organism evidence="1 2">
    <name type="scientific">Bacillus badius</name>
    <dbReference type="NCBI Taxonomy" id="1455"/>
    <lineage>
        <taxon>Bacteria</taxon>
        <taxon>Bacillati</taxon>
        <taxon>Bacillota</taxon>
        <taxon>Bacilli</taxon>
        <taxon>Bacillales</taxon>
        <taxon>Bacillaceae</taxon>
        <taxon>Pseudobacillus</taxon>
    </lineage>
</organism>
<evidence type="ECO:0008006" key="3">
    <source>
        <dbReference type="Google" id="ProtNLM"/>
    </source>
</evidence>
<dbReference type="Proteomes" id="UP000031982">
    <property type="component" value="Unassembled WGS sequence"/>
</dbReference>
<keyword evidence="2" id="KW-1185">Reference proteome</keyword>
<accession>A0ABR5AYS3</accession>
<evidence type="ECO:0000313" key="2">
    <source>
        <dbReference type="Proteomes" id="UP000031982"/>
    </source>
</evidence>
<name>A0ABR5AYS3_BACBA</name>
<proteinExistence type="predicted"/>
<reference evidence="1 2" key="1">
    <citation type="submission" date="2015-01" db="EMBL/GenBank/DDBJ databases">
        <title>Genome Assembly of Bacillus badius MTCC 1458.</title>
        <authorList>
            <person name="Verma A."/>
            <person name="Khatri I."/>
            <person name="Mual P."/>
            <person name="Subramanian S."/>
            <person name="Krishnamurthi S."/>
        </authorList>
    </citation>
    <scope>NUCLEOTIDE SEQUENCE [LARGE SCALE GENOMIC DNA]</scope>
    <source>
        <strain evidence="1 2">MTCC 1458</strain>
    </source>
</reference>
<gene>
    <name evidence="1" type="ORF">SD77_2351</name>
</gene>
<sequence>MSSGRSTRGTKEKRRCSGFPVFAEKFLFSFCSLMHILTAGAEEGEK</sequence>